<evidence type="ECO:0000256" key="9">
    <source>
        <dbReference type="PROSITE-ProRule" id="PRU00042"/>
    </source>
</evidence>
<dbReference type="AlphaFoldDB" id="A0A2N5SL34"/>
<accession>A0A2N5SL34</accession>
<evidence type="ECO:0000256" key="8">
    <source>
        <dbReference type="ARBA" id="ARBA00023242"/>
    </source>
</evidence>
<dbReference type="SUPFAM" id="SSF57667">
    <property type="entry name" value="beta-beta-alpha zinc fingers"/>
    <property type="match status" value="1"/>
</dbReference>
<dbReference type="GO" id="GO:0005634">
    <property type="term" value="C:nucleus"/>
    <property type="evidence" value="ECO:0007669"/>
    <property type="project" value="UniProtKB-SubCell"/>
</dbReference>
<organism evidence="12 13">
    <name type="scientific">Puccinia coronata f. sp. avenae</name>
    <dbReference type="NCBI Taxonomy" id="200324"/>
    <lineage>
        <taxon>Eukaryota</taxon>
        <taxon>Fungi</taxon>
        <taxon>Dikarya</taxon>
        <taxon>Basidiomycota</taxon>
        <taxon>Pucciniomycotina</taxon>
        <taxon>Pucciniomycetes</taxon>
        <taxon>Pucciniales</taxon>
        <taxon>Pucciniaceae</taxon>
        <taxon>Puccinia</taxon>
    </lineage>
</organism>
<feature type="region of interest" description="Disordered" evidence="10">
    <location>
        <begin position="217"/>
        <end position="294"/>
    </location>
</feature>
<evidence type="ECO:0000259" key="11">
    <source>
        <dbReference type="PROSITE" id="PS50157"/>
    </source>
</evidence>
<proteinExistence type="predicted"/>
<keyword evidence="4 9" id="KW-0863">Zinc-finger</keyword>
<evidence type="ECO:0000256" key="1">
    <source>
        <dbReference type="ARBA" id="ARBA00004123"/>
    </source>
</evidence>
<feature type="compositionally biased region" description="Low complexity" evidence="10">
    <location>
        <begin position="27"/>
        <end position="43"/>
    </location>
</feature>
<dbReference type="Pfam" id="PF00096">
    <property type="entry name" value="zf-C2H2"/>
    <property type="match status" value="2"/>
</dbReference>
<protein>
    <recommendedName>
        <fullName evidence="11">C2H2-type domain-containing protein</fullName>
    </recommendedName>
</protein>
<dbReference type="OrthoDB" id="8922241at2759"/>
<feature type="compositionally biased region" description="Acidic residues" evidence="10">
    <location>
        <begin position="136"/>
        <end position="145"/>
    </location>
</feature>
<feature type="compositionally biased region" description="Polar residues" evidence="10">
    <location>
        <begin position="280"/>
        <end position="294"/>
    </location>
</feature>
<dbReference type="Proteomes" id="UP000235388">
    <property type="component" value="Unassembled WGS sequence"/>
</dbReference>
<name>A0A2N5SL34_9BASI</name>
<keyword evidence="7" id="KW-0804">Transcription</keyword>
<dbReference type="SMART" id="SM00355">
    <property type="entry name" value="ZnF_C2H2"/>
    <property type="match status" value="2"/>
</dbReference>
<evidence type="ECO:0000256" key="4">
    <source>
        <dbReference type="ARBA" id="ARBA00022771"/>
    </source>
</evidence>
<keyword evidence="2" id="KW-0479">Metal-binding</keyword>
<evidence type="ECO:0000313" key="13">
    <source>
        <dbReference type="Proteomes" id="UP000235388"/>
    </source>
</evidence>
<dbReference type="PANTHER" id="PTHR16515">
    <property type="entry name" value="PR DOMAIN ZINC FINGER PROTEIN"/>
    <property type="match status" value="1"/>
</dbReference>
<feature type="compositionally biased region" description="Basic and acidic residues" evidence="10">
    <location>
        <begin position="71"/>
        <end position="81"/>
    </location>
</feature>
<evidence type="ECO:0000256" key="2">
    <source>
        <dbReference type="ARBA" id="ARBA00022723"/>
    </source>
</evidence>
<keyword evidence="6" id="KW-0805">Transcription regulation</keyword>
<feature type="compositionally biased region" description="Basic and acidic residues" evidence="10">
    <location>
        <begin position="110"/>
        <end position="120"/>
    </location>
</feature>
<feature type="domain" description="C2H2-type" evidence="11">
    <location>
        <begin position="300"/>
        <end position="327"/>
    </location>
</feature>
<keyword evidence="5" id="KW-0862">Zinc</keyword>
<dbReference type="PANTHER" id="PTHR16515:SF66">
    <property type="entry name" value="C2H2-TYPE DOMAIN-CONTAINING PROTEIN"/>
    <property type="match status" value="1"/>
</dbReference>
<keyword evidence="13" id="KW-1185">Reference proteome</keyword>
<keyword evidence="8" id="KW-0539">Nucleus</keyword>
<dbReference type="Gene3D" id="3.30.160.60">
    <property type="entry name" value="Classic Zinc Finger"/>
    <property type="match status" value="2"/>
</dbReference>
<dbReference type="InterPro" id="IPR036236">
    <property type="entry name" value="Znf_C2H2_sf"/>
</dbReference>
<comment type="caution">
    <text evidence="12">The sequence shown here is derived from an EMBL/GenBank/DDBJ whole genome shotgun (WGS) entry which is preliminary data.</text>
</comment>
<dbReference type="EMBL" id="PGCJ01000935">
    <property type="protein sequence ID" value="PLW13914.1"/>
    <property type="molecule type" value="Genomic_DNA"/>
</dbReference>
<evidence type="ECO:0000313" key="12">
    <source>
        <dbReference type="EMBL" id="PLW13914.1"/>
    </source>
</evidence>
<feature type="region of interest" description="Disordered" evidence="10">
    <location>
        <begin position="27"/>
        <end position="182"/>
    </location>
</feature>
<comment type="subcellular location">
    <subcellularLocation>
        <location evidence="1">Nucleus</location>
    </subcellularLocation>
</comment>
<dbReference type="InterPro" id="IPR013087">
    <property type="entry name" value="Znf_C2H2_type"/>
</dbReference>
<dbReference type="GO" id="GO:0010468">
    <property type="term" value="P:regulation of gene expression"/>
    <property type="evidence" value="ECO:0007669"/>
    <property type="project" value="TreeGrafter"/>
</dbReference>
<evidence type="ECO:0000256" key="7">
    <source>
        <dbReference type="ARBA" id="ARBA00023163"/>
    </source>
</evidence>
<evidence type="ECO:0000256" key="10">
    <source>
        <dbReference type="SAM" id="MobiDB-lite"/>
    </source>
</evidence>
<dbReference type="STRING" id="200324.A0A2N5SL34"/>
<feature type="domain" description="C2H2-type" evidence="11">
    <location>
        <begin position="328"/>
        <end position="346"/>
    </location>
</feature>
<dbReference type="FunFam" id="3.30.160.60:FF:000621">
    <property type="entry name" value="FLT3-interacting zinc finger 1"/>
    <property type="match status" value="1"/>
</dbReference>
<sequence>MDVAMITNQTNSMPMNTSQTTTRMMMTSPYQYSPSSSSSSSSSCTRSPRDLLLTYDDGLDRHPSRLKRARLNHEQEQRKPEEEETTTTTTTTHDGPTTIRASPWPTAHPELGKPNHHQDKTITATTAGRSNKPDEDQNPEGEAEGDISPSSSFYSSCSSTLTQSYSSQRSSPFQPPSPEQAQPCQFSWLAERIGWTKQPVMDEMELLAVIEKQAETYSSGPGSEDLLTSPSVLPGTCQTQPGEAWPTHHHHQQQQPHPEMLAAPYASAPHQPSRPIQPLPSRQQPALPSTQPTAVQDKPYKCTLCPKSFTRNYDLTRHKSSHIDQRQHRCSKCGRSFNRRDALIRHTLVKSCGLNS</sequence>
<dbReference type="InterPro" id="IPR050331">
    <property type="entry name" value="Zinc_finger"/>
</dbReference>
<keyword evidence="3" id="KW-0677">Repeat</keyword>
<dbReference type="GO" id="GO:0008270">
    <property type="term" value="F:zinc ion binding"/>
    <property type="evidence" value="ECO:0007669"/>
    <property type="project" value="UniProtKB-KW"/>
</dbReference>
<evidence type="ECO:0000256" key="3">
    <source>
        <dbReference type="ARBA" id="ARBA00022737"/>
    </source>
</evidence>
<dbReference type="PROSITE" id="PS50157">
    <property type="entry name" value="ZINC_FINGER_C2H2_2"/>
    <property type="match status" value="2"/>
</dbReference>
<gene>
    <name evidence="12" type="ORF">PCANC_20268</name>
</gene>
<reference evidence="12 13" key="1">
    <citation type="submission" date="2017-11" db="EMBL/GenBank/DDBJ databases">
        <title>De novo assembly and phasing of dikaryotic genomes from two isolates of Puccinia coronata f. sp. avenae, the causal agent of oat crown rust.</title>
        <authorList>
            <person name="Miller M.E."/>
            <person name="Zhang Y."/>
            <person name="Omidvar V."/>
            <person name="Sperschneider J."/>
            <person name="Schwessinger B."/>
            <person name="Raley C."/>
            <person name="Palmer J.M."/>
            <person name="Garnica D."/>
            <person name="Upadhyaya N."/>
            <person name="Rathjen J."/>
            <person name="Taylor J.M."/>
            <person name="Park R.F."/>
            <person name="Dodds P.N."/>
            <person name="Hirsch C.D."/>
            <person name="Kianian S.F."/>
            <person name="Figueroa M."/>
        </authorList>
    </citation>
    <scope>NUCLEOTIDE SEQUENCE [LARGE SCALE GENOMIC DNA]</scope>
    <source>
        <strain evidence="12">12NC29</strain>
    </source>
</reference>
<feature type="compositionally biased region" description="Low complexity" evidence="10">
    <location>
        <begin position="148"/>
        <end position="172"/>
    </location>
</feature>
<dbReference type="PROSITE" id="PS00028">
    <property type="entry name" value="ZINC_FINGER_C2H2_1"/>
    <property type="match status" value="1"/>
</dbReference>
<evidence type="ECO:0000256" key="6">
    <source>
        <dbReference type="ARBA" id="ARBA00023015"/>
    </source>
</evidence>
<feature type="compositionally biased region" description="Polar residues" evidence="10">
    <location>
        <begin position="217"/>
        <end position="241"/>
    </location>
</feature>
<evidence type="ECO:0000256" key="5">
    <source>
        <dbReference type="ARBA" id="ARBA00022833"/>
    </source>
</evidence>